<accession>A0A382A6A9</accession>
<evidence type="ECO:0008006" key="4">
    <source>
        <dbReference type="Google" id="ProtNLM"/>
    </source>
</evidence>
<evidence type="ECO:0000259" key="2">
    <source>
        <dbReference type="Pfam" id="PF13478"/>
    </source>
</evidence>
<feature type="domain" description="XdhC Rossmann" evidence="2">
    <location>
        <begin position="177"/>
        <end position="319"/>
    </location>
</feature>
<feature type="domain" description="XdhC- CoxI" evidence="1">
    <location>
        <begin position="17"/>
        <end position="76"/>
    </location>
</feature>
<evidence type="ECO:0000259" key="1">
    <source>
        <dbReference type="Pfam" id="PF02625"/>
    </source>
</evidence>
<dbReference type="PANTHER" id="PTHR30388">
    <property type="entry name" value="ALDEHYDE OXIDOREDUCTASE MOLYBDENUM COFACTOR ASSEMBLY PROTEIN"/>
    <property type="match status" value="1"/>
</dbReference>
<proteinExistence type="predicted"/>
<organism evidence="3">
    <name type="scientific">marine metagenome</name>
    <dbReference type="NCBI Taxonomy" id="408172"/>
    <lineage>
        <taxon>unclassified sequences</taxon>
        <taxon>metagenomes</taxon>
        <taxon>ecological metagenomes</taxon>
    </lineage>
</organism>
<dbReference type="Pfam" id="PF13478">
    <property type="entry name" value="XdhC_C"/>
    <property type="match status" value="1"/>
</dbReference>
<protein>
    <recommendedName>
        <fullName evidence="4">XdhC Rossmann domain-containing protein</fullName>
    </recommendedName>
</protein>
<dbReference type="InterPro" id="IPR052698">
    <property type="entry name" value="MoCofactor_Util/Proc"/>
</dbReference>
<dbReference type="InterPro" id="IPR003777">
    <property type="entry name" value="XdhC_CoxI"/>
</dbReference>
<dbReference type="EMBL" id="UINC01024050">
    <property type="protein sequence ID" value="SVA96954.1"/>
    <property type="molecule type" value="Genomic_DNA"/>
</dbReference>
<name>A0A382A6A9_9ZZZZ</name>
<reference evidence="3" key="1">
    <citation type="submission" date="2018-05" db="EMBL/GenBank/DDBJ databases">
        <authorList>
            <person name="Lanie J.A."/>
            <person name="Ng W.-L."/>
            <person name="Kazmierczak K.M."/>
            <person name="Andrzejewski T.M."/>
            <person name="Davidsen T.M."/>
            <person name="Wayne K.J."/>
            <person name="Tettelin H."/>
            <person name="Glass J.I."/>
            <person name="Rusch D."/>
            <person name="Podicherti R."/>
            <person name="Tsui H.-C.T."/>
            <person name="Winkler M.E."/>
        </authorList>
    </citation>
    <scope>NUCLEOTIDE SEQUENCE</scope>
</reference>
<dbReference type="AlphaFoldDB" id="A0A382A6A9"/>
<dbReference type="PANTHER" id="PTHR30388:SF6">
    <property type="entry name" value="XANTHINE DEHYDROGENASE SUBUNIT A-RELATED"/>
    <property type="match status" value="1"/>
</dbReference>
<evidence type="ECO:0000313" key="3">
    <source>
        <dbReference type="EMBL" id="SVA96954.1"/>
    </source>
</evidence>
<gene>
    <name evidence="3" type="ORF">METZ01_LOCUS149808</name>
</gene>
<sequence>MASHSNLSFWETVLSFLRKEQPVFLALVAEHTSHSPGTTGTKLLVTKDRDPMGTIGGGIMEFNLVKRAKDILGNRKFTPELQTLNHQKTGPGEKSGMMCAGQQTNLYYLCCSEKDKKTIEQIVRILIRNQSAFLSISPDGMIIREQQLDVHKTQFKLSKAGHDWLYEEQLLNFNRIALIGGGHCSLALSRIMNQLGYDVFVFDTRNNVSTVGENKYAQSVQIVADYTETADNIVHPEITQVVVMTTDVVSDVRGLLGALQYPFPFIGIMGSQAKISEIKKRLKSEGISKDQLTKLTAPVGIPMASNTPEEIAISVAAQLLQLRDELSN</sequence>
<dbReference type="Gene3D" id="3.40.50.720">
    <property type="entry name" value="NAD(P)-binding Rossmann-like Domain"/>
    <property type="match status" value="1"/>
</dbReference>
<dbReference type="InterPro" id="IPR027051">
    <property type="entry name" value="XdhC_Rossmann_dom"/>
</dbReference>
<dbReference type="SUPFAM" id="SSF51984">
    <property type="entry name" value="MurCD N-terminal domain"/>
    <property type="match status" value="1"/>
</dbReference>
<dbReference type="Pfam" id="PF02625">
    <property type="entry name" value="XdhC_CoxI"/>
    <property type="match status" value="1"/>
</dbReference>